<dbReference type="FunFam" id="1.10.510.10:FF:000021">
    <property type="entry name" value="Serine/threonine protein kinase"/>
    <property type="match status" value="1"/>
</dbReference>
<sequence length="545" mass="58165">MLGQYEVLGEIARGGMGVVYKARQRGLDRVVALKMVLGTDLGQPANVRRFVQEARAAAALDHPNVVPIYDSGELDGRVFFTMAYVDGPDLKAHIGAHGVPSLANALLLFAQIASGVGHAHKHGIIHRDLKPGNVLIDKDGRPRITDFGLAKRGTGDSQLTGTGQIMGTPAYMPPEQARGAKDIGPAADVYSLGAVLYFLLTGRPPFEGETITDLLIKVVSESPIPPRTSHPDIPPEVEAVCMRCLAKDPTGRYTDANALFVGLTELTDRYVPRSAPRLVSLSDMVNAKPVPAGGESGNISAEKNTVTISPPNTPAPRRKVTALSGVAATLVVAGVLVAVARPWSNFTRPGIPTRPSLAAEEAHRSPPPPADTGPVNTVAWPSPVKSDFSLTVELLAPTVKRDNVLLLANKSPLEIRLRAEVDCTAAVWSIQPDGVIVQLFPNTYDQNGRLKAGEARTVPGNAKYAIETTPTIGSGAEQIRVVATTDEMPPLPSGQRSGEYALFNTDDGRRQVVALRGLVVKPTRNKDQSVPKIAEVELKYRVISR</sequence>
<feature type="domain" description="Protein kinase" evidence="8">
    <location>
        <begin position="5"/>
        <end position="271"/>
    </location>
</feature>
<dbReference type="PROSITE" id="PS00108">
    <property type="entry name" value="PROTEIN_KINASE_ST"/>
    <property type="match status" value="1"/>
</dbReference>
<dbReference type="GO" id="GO:0004674">
    <property type="term" value="F:protein serine/threonine kinase activity"/>
    <property type="evidence" value="ECO:0007669"/>
    <property type="project" value="UniProtKB-KW"/>
</dbReference>
<dbReference type="EMBL" id="NIDE01000009">
    <property type="protein sequence ID" value="OWK39973.1"/>
    <property type="molecule type" value="Genomic_DNA"/>
</dbReference>
<dbReference type="InterPro" id="IPR000719">
    <property type="entry name" value="Prot_kinase_dom"/>
</dbReference>
<dbReference type="Gene3D" id="3.30.200.20">
    <property type="entry name" value="Phosphorylase Kinase, domain 1"/>
    <property type="match status" value="1"/>
</dbReference>
<accession>A0A225DG72</accession>
<evidence type="ECO:0000313" key="9">
    <source>
        <dbReference type="EMBL" id="OWK39973.1"/>
    </source>
</evidence>
<evidence type="ECO:0000313" key="10">
    <source>
        <dbReference type="Proteomes" id="UP000214646"/>
    </source>
</evidence>
<keyword evidence="10" id="KW-1185">Reference proteome</keyword>
<dbReference type="AlphaFoldDB" id="A0A225DG72"/>
<keyword evidence="2 9" id="KW-0723">Serine/threonine-protein kinase</keyword>
<evidence type="ECO:0000256" key="5">
    <source>
        <dbReference type="ARBA" id="ARBA00022777"/>
    </source>
</evidence>
<keyword evidence="6" id="KW-0067">ATP-binding</keyword>
<dbReference type="Gene3D" id="1.10.510.10">
    <property type="entry name" value="Transferase(Phosphotransferase) domain 1"/>
    <property type="match status" value="1"/>
</dbReference>
<dbReference type="SUPFAM" id="SSF56112">
    <property type="entry name" value="Protein kinase-like (PK-like)"/>
    <property type="match status" value="1"/>
</dbReference>
<proteinExistence type="predicted"/>
<comment type="caution">
    <text evidence="9">The sequence shown here is derived from an EMBL/GenBank/DDBJ whole genome shotgun (WGS) entry which is preliminary data.</text>
</comment>
<dbReference type="SMART" id="SM00220">
    <property type="entry name" value="S_TKc"/>
    <property type="match status" value="1"/>
</dbReference>
<feature type="region of interest" description="Disordered" evidence="7">
    <location>
        <begin position="350"/>
        <end position="375"/>
    </location>
</feature>
<evidence type="ECO:0000259" key="8">
    <source>
        <dbReference type="PROSITE" id="PS50011"/>
    </source>
</evidence>
<dbReference type="Proteomes" id="UP000214646">
    <property type="component" value="Unassembled WGS sequence"/>
</dbReference>
<evidence type="ECO:0000256" key="6">
    <source>
        <dbReference type="ARBA" id="ARBA00022840"/>
    </source>
</evidence>
<gene>
    <name evidence="9" type="ORF">FRUB_05863</name>
</gene>
<feature type="region of interest" description="Disordered" evidence="7">
    <location>
        <begin position="292"/>
        <end position="313"/>
    </location>
</feature>
<dbReference type="Pfam" id="PF14326">
    <property type="entry name" value="DUF4384"/>
    <property type="match status" value="1"/>
</dbReference>
<evidence type="ECO:0000256" key="1">
    <source>
        <dbReference type="ARBA" id="ARBA00012513"/>
    </source>
</evidence>
<dbReference type="InterPro" id="IPR011009">
    <property type="entry name" value="Kinase-like_dom_sf"/>
</dbReference>
<dbReference type="CDD" id="cd14014">
    <property type="entry name" value="STKc_PknB_like"/>
    <property type="match status" value="1"/>
</dbReference>
<dbReference type="PANTHER" id="PTHR43289">
    <property type="entry name" value="MITOGEN-ACTIVATED PROTEIN KINASE KINASE KINASE 20-RELATED"/>
    <property type="match status" value="1"/>
</dbReference>
<dbReference type="InterPro" id="IPR025493">
    <property type="entry name" value="DUF4384"/>
</dbReference>
<evidence type="ECO:0000256" key="7">
    <source>
        <dbReference type="SAM" id="MobiDB-lite"/>
    </source>
</evidence>
<dbReference type="PANTHER" id="PTHR43289:SF6">
    <property type="entry name" value="SERINE_THREONINE-PROTEIN KINASE NEKL-3"/>
    <property type="match status" value="1"/>
</dbReference>
<dbReference type="InterPro" id="IPR008271">
    <property type="entry name" value="Ser/Thr_kinase_AS"/>
</dbReference>
<keyword evidence="3" id="KW-0808">Transferase</keyword>
<evidence type="ECO:0000256" key="4">
    <source>
        <dbReference type="ARBA" id="ARBA00022741"/>
    </source>
</evidence>
<dbReference type="PROSITE" id="PS50011">
    <property type="entry name" value="PROTEIN_KINASE_DOM"/>
    <property type="match status" value="1"/>
</dbReference>
<keyword evidence="4" id="KW-0547">Nucleotide-binding</keyword>
<protein>
    <recommendedName>
        <fullName evidence="1">non-specific serine/threonine protein kinase</fullName>
        <ecNumber evidence="1">2.7.11.1</ecNumber>
    </recommendedName>
</protein>
<evidence type="ECO:0000256" key="2">
    <source>
        <dbReference type="ARBA" id="ARBA00022527"/>
    </source>
</evidence>
<keyword evidence="5 9" id="KW-0418">Kinase</keyword>
<name>A0A225DG72_9BACT</name>
<dbReference type="Pfam" id="PF00069">
    <property type="entry name" value="Pkinase"/>
    <property type="match status" value="1"/>
</dbReference>
<organism evidence="9 10">
    <name type="scientific">Fimbriiglobus ruber</name>
    <dbReference type="NCBI Taxonomy" id="1908690"/>
    <lineage>
        <taxon>Bacteria</taxon>
        <taxon>Pseudomonadati</taxon>
        <taxon>Planctomycetota</taxon>
        <taxon>Planctomycetia</taxon>
        <taxon>Gemmatales</taxon>
        <taxon>Gemmataceae</taxon>
        <taxon>Fimbriiglobus</taxon>
    </lineage>
</organism>
<evidence type="ECO:0000256" key="3">
    <source>
        <dbReference type="ARBA" id="ARBA00022679"/>
    </source>
</evidence>
<dbReference type="EC" id="2.7.11.1" evidence="1"/>
<feature type="compositionally biased region" description="Polar residues" evidence="7">
    <location>
        <begin position="297"/>
        <end position="310"/>
    </location>
</feature>
<dbReference type="GO" id="GO:0005524">
    <property type="term" value="F:ATP binding"/>
    <property type="evidence" value="ECO:0007669"/>
    <property type="project" value="UniProtKB-KW"/>
</dbReference>
<reference evidence="10" key="1">
    <citation type="submission" date="2017-06" db="EMBL/GenBank/DDBJ databases">
        <title>Genome analysis of Fimbriiglobus ruber SP5, the first member of the order Planctomycetales with confirmed chitinolytic capability.</title>
        <authorList>
            <person name="Ravin N.V."/>
            <person name="Rakitin A.L."/>
            <person name="Ivanova A.A."/>
            <person name="Beletsky A.V."/>
            <person name="Kulichevskaya I.S."/>
            <person name="Mardanov A.V."/>
            <person name="Dedysh S.N."/>
        </authorList>
    </citation>
    <scope>NUCLEOTIDE SEQUENCE [LARGE SCALE GENOMIC DNA]</scope>
    <source>
        <strain evidence="10">SP5</strain>
    </source>
</reference>